<accession>A0A543I4E3</accession>
<protein>
    <submittedName>
        <fullName evidence="2">Uncharacterized protein</fullName>
    </submittedName>
</protein>
<organism evidence="2 3">
    <name type="scientific">Klugiella xanthotipulae</name>
    <dbReference type="NCBI Taxonomy" id="244735"/>
    <lineage>
        <taxon>Bacteria</taxon>
        <taxon>Bacillati</taxon>
        <taxon>Actinomycetota</taxon>
        <taxon>Actinomycetes</taxon>
        <taxon>Micrococcales</taxon>
        <taxon>Microbacteriaceae</taxon>
        <taxon>Klugiella</taxon>
    </lineage>
</organism>
<gene>
    <name evidence="2" type="ORF">FB466_0274</name>
</gene>
<evidence type="ECO:0000256" key="1">
    <source>
        <dbReference type="SAM" id="MobiDB-lite"/>
    </source>
</evidence>
<keyword evidence="3" id="KW-1185">Reference proteome</keyword>
<feature type="region of interest" description="Disordered" evidence="1">
    <location>
        <begin position="1"/>
        <end position="66"/>
    </location>
</feature>
<evidence type="ECO:0000313" key="2">
    <source>
        <dbReference type="EMBL" id="TQM65472.1"/>
    </source>
</evidence>
<dbReference type="Proteomes" id="UP000318331">
    <property type="component" value="Unassembled WGS sequence"/>
</dbReference>
<proteinExistence type="predicted"/>
<evidence type="ECO:0000313" key="3">
    <source>
        <dbReference type="Proteomes" id="UP000318331"/>
    </source>
</evidence>
<dbReference type="RefSeq" id="WP_141915239.1">
    <property type="nucleotide sequence ID" value="NZ_BAAAYS010000013.1"/>
</dbReference>
<feature type="compositionally biased region" description="Low complexity" evidence="1">
    <location>
        <begin position="41"/>
        <end position="60"/>
    </location>
</feature>
<comment type="caution">
    <text evidence="2">The sequence shown here is derived from an EMBL/GenBank/DDBJ whole genome shotgun (WGS) entry which is preliminary data.</text>
</comment>
<dbReference type="EMBL" id="VFPN01000001">
    <property type="protein sequence ID" value="TQM65472.1"/>
    <property type="molecule type" value="Genomic_DNA"/>
</dbReference>
<sequence length="192" mass="19203">MPIRPARPGVILQPTREPGTTGPAGQSGISSAEPAGNTGSDPAADALAAAARDSTAAPAPNTNSTSAAAVVPDSVSFAIPPGLVSRYRMTTVTANAAGGWEVSLTDTPALSITSSTDAFSFAVTSPAGATVELAENRGLYSHHLMPTRGTDTLRLTANGSGLSSDTAFTLAARYTSPDGTRVGAAVTSDYLP</sequence>
<dbReference type="AlphaFoldDB" id="A0A543I4E3"/>
<name>A0A543I4E3_9MICO</name>
<reference evidence="2 3" key="1">
    <citation type="submission" date="2019-06" db="EMBL/GenBank/DDBJ databases">
        <title>Sequencing the genomes of 1000 actinobacteria strains.</title>
        <authorList>
            <person name="Klenk H.-P."/>
        </authorList>
    </citation>
    <scope>NUCLEOTIDE SEQUENCE [LARGE SCALE GENOMIC DNA]</scope>
    <source>
        <strain evidence="2 3">DSM 18031</strain>
    </source>
</reference>